<feature type="compositionally biased region" description="Basic and acidic residues" evidence="10">
    <location>
        <begin position="231"/>
        <end position="246"/>
    </location>
</feature>
<evidence type="ECO:0000256" key="1">
    <source>
        <dbReference type="ARBA" id="ARBA00004216"/>
    </source>
</evidence>
<protein>
    <recommendedName>
        <fullName evidence="11">Tudor domain-containing protein</fullName>
    </recommendedName>
</protein>
<dbReference type="RefSeq" id="XP_026202268.1">
    <property type="nucleotide sequence ID" value="XM_026346483.1"/>
</dbReference>
<dbReference type="PANTHER" id="PTHR39267:SF1">
    <property type="entry name" value="SURVIVAL MOTOR NEURON PROTEIN"/>
    <property type="match status" value="1"/>
</dbReference>
<dbReference type="Gene3D" id="2.30.30.140">
    <property type="match status" value="2"/>
</dbReference>
<dbReference type="GO" id="GO:0030018">
    <property type="term" value="C:Z disc"/>
    <property type="evidence" value="ECO:0007669"/>
    <property type="project" value="UniProtKB-SubCell"/>
</dbReference>
<dbReference type="RefSeq" id="XP_026202267.1">
    <property type="nucleotide sequence ID" value="XM_026346482.1"/>
</dbReference>
<feature type="domain" description="Tudor" evidence="11">
    <location>
        <begin position="152"/>
        <end position="210"/>
    </location>
</feature>
<dbReference type="PANTHER" id="PTHR39267">
    <property type="entry name" value="SURVIVAL MOTOR NEURON-LIKE PROTEIN 1"/>
    <property type="match status" value="1"/>
</dbReference>
<dbReference type="InterPro" id="IPR002999">
    <property type="entry name" value="Tudor"/>
</dbReference>
<evidence type="ECO:0000256" key="2">
    <source>
        <dbReference type="ARBA" id="ARBA00004408"/>
    </source>
</evidence>
<reference evidence="12" key="1">
    <citation type="submission" date="2021-04" db="EMBL/GenBank/DDBJ databases">
        <authorList>
            <consortium name="Wellcome Sanger Institute Data Sharing"/>
        </authorList>
    </citation>
    <scope>NUCLEOTIDE SEQUENCE [LARGE SCALE GENOMIC DNA]</scope>
</reference>
<feature type="domain" description="Tudor" evidence="11">
    <location>
        <begin position="89"/>
        <end position="147"/>
    </location>
</feature>
<reference evidence="12" key="3">
    <citation type="submission" date="2025-09" db="UniProtKB">
        <authorList>
            <consortium name="Ensembl"/>
        </authorList>
    </citation>
    <scope>IDENTIFICATION</scope>
</reference>
<feature type="region of interest" description="Disordered" evidence="10">
    <location>
        <begin position="204"/>
        <end position="253"/>
    </location>
</feature>
<dbReference type="GO" id="GO:0003723">
    <property type="term" value="F:RNA binding"/>
    <property type="evidence" value="ECO:0007669"/>
    <property type="project" value="InterPro"/>
</dbReference>
<dbReference type="InParanoid" id="A0A3Q1HSE3"/>
<dbReference type="GO" id="GO:0006397">
    <property type="term" value="P:mRNA processing"/>
    <property type="evidence" value="ECO:0007669"/>
    <property type="project" value="UniProtKB-KW"/>
</dbReference>
<dbReference type="InterPro" id="IPR047313">
    <property type="entry name" value="SMN_C"/>
</dbReference>
<accession>A0A3Q1HSE3</accession>
<feature type="region of interest" description="Disordered" evidence="10">
    <location>
        <begin position="45"/>
        <end position="66"/>
    </location>
</feature>
<keyword evidence="8" id="KW-0539">Nucleus</keyword>
<dbReference type="InterPro" id="IPR010304">
    <property type="entry name" value="SMN_Tudor"/>
</dbReference>
<dbReference type="OMA" id="CQAVWSE"/>
<dbReference type="Proteomes" id="UP000265040">
    <property type="component" value="Chromosome 4"/>
</dbReference>
<dbReference type="Ensembl" id="ENSATET00000008120.3">
    <property type="protein sequence ID" value="ENSATEP00000007993.2"/>
    <property type="gene ID" value="ENSATEG00000005614.3"/>
</dbReference>
<organism evidence="12 13">
    <name type="scientific">Anabas testudineus</name>
    <name type="common">Climbing perch</name>
    <name type="synonym">Anthias testudineus</name>
    <dbReference type="NCBI Taxonomy" id="64144"/>
    <lineage>
        <taxon>Eukaryota</taxon>
        <taxon>Metazoa</taxon>
        <taxon>Chordata</taxon>
        <taxon>Craniata</taxon>
        <taxon>Vertebrata</taxon>
        <taxon>Euteleostomi</taxon>
        <taxon>Actinopterygii</taxon>
        <taxon>Neopterygii</taxon>
        <taxon>Teleostei</taxon>
        <taxon>Neoteleostei</taxon>
        <taxon>Acanthomorphata</taxon>
        <taxon>Anabantaria</taxon>
        <taxon>Anabantiformes</taxon>
        <taxon>Anabantoidei</taxon>
        <taxon>Anabantidae</taxon>
        <taxon>Anabas</taxon>
    </lineage>
</organism>
<feature type="region of interest" description="Disordered" evidence="10">
    <location>
        <begin position="269"/>
        <end position="301"/>
    </location>
</feature>
<dbReference type="SUPFAM" id="SSF63748">
    <property type="entry name" value="Tudor/PWWP/MBT"/>
    <property type="match status" value="2"/>
</dbReference>
<evidence type="ECO:0000256" key="5">
    <source>
        <dbReference type="ARBA" id="ARBA00005371"/>
    </source>
</evidence>
<dbReference type="GeneID" id="113152948"/>
<evidence type="ECO:0000256" key="8">
    <source>
        <dbReference type="ARBA" id="ARBA00023242"/>
    </source>
</evidence>
<dbReference type="GeneTree" id="ENSGT00940000175916"/>
<dbReference type="InterPro" id="IPR040424">
    <property type="entry name" value="Smn1"/>
</dbReference>
<proteinExistence type="inferred from homology"/>
<evidence type="ECO:0000256" key="7">
    <source>
        <dbReference type="ARBA" id="ARBA00023187"/>
    </source>
</evidence>
<name>A0A3Q1HSE3_ANATE</name>
<sequence length="358" mass="39380">MTAMTEVTENGLMAGAEESKESVTAVGKGEISLLEDFENTLKISQDVGLTERAASEESDTGEKLEQDDLQQYGPTVCSPAADPSSAGSKWEVGAQCQAVWSEDGLVYPATVLSVDGDYCTVRFHGYGNEEDMALSSLMSPSTVLQTQENCQHWKPGSRCRAVYSEDGLVYPAVVLWVKGQHCCVRFDHYNNEEDQDISSLLSPEELHGTTKGGRKTSSTSSNSDGKRRRRREESQAERGGERRLAGRDGQQNCSWQVKEIADHQIKVEREAEEKKRDEAGHSFSVFPPFPPPPQSGSGQDPLSFVPPPPPPLWMFGEKVSNVAASVDTTSSMLMLWYMCGFHTGSYMAQQLFKSNSKD</sequence>
<evidence type="ECO:0000256" key="3">
    <source>
        <dbReference type="ARBA" id="ARBA00004463"/>
    </source>
</evidence>
<evidence type="ECO:0000256" key="4">
    <source>
        <dbReference type="ARBA" id="ARBA00004484"/>
    </source>
</evidence>
<dbReference type="Pfam" id="PF06003">
    <property type="entry name" value="SMN_Tudor"/>
    <property type="match status" value="2"/>
</dbReference>
<comment type="subcellular location">
    <subcellularLocation>
        <location evidence="1">Cytoplasm</location>
        <location evidence="1">Myofibril</location>
        <location evidence="1">Sarcomere</location>
        <location evidence="1">Z line</location>
    </subcellularLocation>
    <subcellularLocation>
        <location evidence="3">Cytoplasmic granule</location>
    </subcellularLocation>
    <subcellularLocation>
        <location evidence="2">Nucleus</location>
        <location evidence="2">Cajal body</location>
    </subcellularLocation>
    <subcellularLocation>
        <location evidence="9">Nucleus</location>
        <location evidence="9">Gem</location>
    </subcellularLocation>
    <subcellularLocation>
        <location evidence="4">Perikaryon</location>
    </subcellularLocation>
</comment>
<evidence type="ECO:0000259" key="11">
    <source>
        <dbReference type="PROSITE" id="PS50304"/>
    </source>
</evidence>
<dbReference type="GO" id="GO:0097504">
    <property type="term" value="C:Gemini of Cajal bodies"/>
    <property type="evidence" value="ECO:0007669"/>
    <property type="project" value="UniProtKB-SubCell"/>
</dbReference>
<dbReference type="STRING" id="64144.ENSATEP00000007993"/>
<evidence type="ECO:0000256" key="6">
    <source>
        <dbReference type="ARBA" id="ARBA00022664"/>
    </source>
</evidence>
<evidence type="ECO:0000313" key="12">
    <source>
        <dbReference type="Ensembl" id="ENSATEP00000007993.2"/>
    </source>
</evidence>
<evidence type="ECO:0000313" key="13">
    <source>
        <dbReference type="Proteomes" id="UP000265040"/>
    </source>
</evidence>
<feature type="compositionally biased region" description="Basic and acidic residues" evidence="10">
    <location>
        <begin position="269"/>
        <end position="280"/>
    </location>
</feature>
<dbReference type="SMART" id="SM00333">
    <property type="entry name" value="TUDOR"/>
    <property type="match status" value="2"/>
</dbReference>
<reference evidence="12" key="2">
    <citation type="submission" date="2025-08" db="UniProtKB">
        <authorList>
            <consortium name="Ensembl"/>
        </authorList>
    </citation>
    <scope>IDENTIFICATION</scope>
</reference>
<keyword evidence="13" id="KW-1185">Reference proteome</keyword>
<dbReference type="PROSITE" id="PS50304">
    <property type="entry name" value="TUDOR"/>
    <property type="match status" value="2"/>
</dbReference>
<dbReference type="GO" id="GO:0008380">
    <property type="term" value="P:RNA splicing"/>
    <property type="evidence" value="ECO:0007669"/>
    <property type="project" value="UniProtKB-KW"/>
</dbReference>
<keyword evidence="7" id="KW-0508">mRNA splicing</keyword>
<dbReference type="CDD" id="cd22852">
    <property type="entry name" value="SMN_C"/>
    <property type="match status" value="1"/>
</dbReference>
<feature type="region of interest" description="Disordered" evidence="10">
    <location>
        <begin position="1"/>
        <end position="22"/>
    </location>
</feature>
<dbReference type="GO" id="GO:0015030">
    <property type="term" value="C:Cajal body"/>
    <property type="evidence" value="ECO:0007669"/>
    <property type="project" value="UniProtKB-SubCell"/>
</dbReference>
<dbReference type="GO" id="GO:0043204">
    <property type="term" value="C:perikaryon"/>
    <property type="evidence" value="ECO:0007669"/>
    <property type="project" value="UniProtKB-SubCell"/>
</dbReference>
<keyword evidence="6" id="KW-0507">mRNA processing</keyword>
<evidence type="ECO:0000256" key="10">
    <source>
        <dbReference type="SAM" id="MobiDB-lite"/>
    </source>
</evidence>
<comment type="similarity">
    <text evidence="5">Belongs to the SMN family.</text>
</comment>
<evidence type="ECO:0000256" key="9">
    <source>
        <dbReference type="ARBA" id="ARBA00034695"/>
    </source>
</evidence>
<dbReference type="AlphaFoldDB" id="A0A3Q1HSE3"/>
<dbReference type="RefSeq" id="XP_026202269.1">
    <property type="nucleotide sequence ID" value="XM_026346484.1"/>
</dbReference>